<dbReference type="OrthoDB" id="1658288at2759"/>
<evidence type="ECO:0000256" key="4">
    <source>
        <dbReference type="ARBA" id="ARBA00022824"/>
    </source>
</evidence>
<dbReference type="Proteomes" id="UP000240493">
    <property type="component" value="Unassembled WGS sequence"/>
</dbReference>
<dbReference type="EMBL" id="KZ679257">
    <property type="protein sequence ID" value="PTB44954.1"/>
    <property type="molecule type" value="Genomic_DNA"/>
</dbReference>
<dbReference type="AlphaFoldDB" id="A0A2T3ZJG7"/>
<dbReference type="PANTHER" id="PTHR48182:SF2">
    <property type="entry name" value="PROTEIN SERAC1"/>
    <property type="match status" value="1"/>
</dbReference>
<proteinExistence type="predicted"/>
<evidence type="ECO:0008006" key="9">
    <source>
        <dbReference type="Google" id="ProtNLM"/>
    </source>
</evidence>
<evidence type="ECO:0000313" key="8">
    <source>
        <dbReference type="Proteomes" id="UP000240493"/>
    </source>
</evidence>
<keyword evidence="6" id="KW-0472">Membrane</keyword>
<evidence type="ECO:0000256" key="2">
    <source>
        <dbReference type="ARBA" id="ARBA00004240"/>
    </source>
</evidence>
<dbReference type="Gene3D" id="3.40.50.1820">
    <property type="entry name" value="alpha/beta hydrolase"/>
    <property type="match status" value="1"/>
</dbReference>
<dbReference type="GO" id="GO:0016020">
    <property type="term" value="C:membrane"/>
    <property type="evidence" value="ECO:0007669"/>
    <property type="project" value="UniProtKB-SubCell"/>
</dbReference>
<evidence type="ECO:0000256" key="1">
    <source>
        <dbReference type="ARBA" id="ARBA00004173"/>
    </source>
</evidence>
<keyword evidence="5" id="KW-0496">Mitochondrion</keyword>
<evidence type="ECO:0000256" key="5">
    <source>
        <dbReference type="ARBA" id="ARBA00023128"/>
    </source>
</evidence>
<gene>
    <name evidence="7" type="ORF">M441DRAFT_302600</name>
</gene>
<sequence length="417" mass="45759">MNVSSIIIAHRILTMTPSISSLQHESTSASQDGRSPKGGAIFRIRGVPLSWQKDQLQAYLEHQEPDSRPLVKSLANEVDGYFKTATVSFQSPLPSEKISKAWNIPLPEPDNDDDDLSVSALPLRVDGAFLGITTLFAPTVEDHEVDIVAVSGLGGHAYGSFKDKNGSHMWLQDALPLNLNKDDTHHPMARIMIYGHDSAVPWSSNVQDIDDLSSALHSALLALIQAPRPRPIILMGHSLGGLIIKKALITLSKSSSLDDQNLFQTIYGIVFFGVPHGGMDIASLMPMVEDGPNRSLVESIGASSSVLDNLQQDFLPSLGDQGEKEVTCFYETEQSPTARQDENGKWSMSGPPTILVTKSSAVHCRSWEQDSVHICPIARSHSEIVKFGPNDSYYNDVRDRLYGLVQRALRPETHEYV</sequence>
<organism evidence="7 8">
    <name type="scientific">Trichoderma asperellum (strain ATCC 204424 / CBS 433.97 / NBRC 101777)</name>
    <dbReference type="NCBI Taxonomy" id="1042311"/>
    <lineage>
        <taxon>Eukaryota</taxon>
        <taxon>Fungi</taxon>
        <taxon>Dikarya</taxon>
        <taxon>Ascomycota</taxon>
        <taxon>Pezizomycotina</taxon>
        <taxon>Sordariomycetes</taxon>
        <taxon>Hypocreomycetidae</taxon>
        <taxon>Hypocreales</taxon>
        <taxon>Hypocreaceae</taxon>
        <taxon>Trichoderma</taxon>
    </lineage>
</organism>
<keyword evidence="4" id="KW-0256">Endoplasmic reticulum</keyword>
<dbReference type="GO" id="GO:0005739">
    <property type="term" value="C:mitochondrion"/>
    <property type="evidence" value="ECO:0007669"/>
    <property type="project" value="UniProtKB-SubCell"/>
</dbReference>
<dbReference type="SUPFAM" id="SSF53474">
    <property type="entry name" value="alpha/beta-Hydrolases"/>
    <property type="match status" value="1"/>
</dbReference>
<dbReference type="InterPro" id="IPR052374">
    <property type="entry name" value="SERAC1"/>
</dbReference>
<evidence type="ECO:0000256" key="6">
    <source>
        <dbReference type="ARBA" id="ARBA00023136"/>
    </source>
</evidence>
<comment type="subcellular location">
    <subcellularLocation>
        <location evidence="2">Endoplasmic reticulum</location>
    </subcellularLocation>
    <subcellularLocation>
        <location evidence="3">Membrane</location>
    </subcellularLocation>
    <subcellularLocation>
        <location evidence="1">Mitochondrion</location>
    </subcellularLocation>
</comment>
<reference evidence="7 8" key="1">
    <citation type="submission" date="2016-07" db="EMBL/GenBank/DDBJ databases">
        <title>Multiple horizontal gene transfer events from other fungi enriched the ability of initially mycotrophic Trichoderma (Ascomycota) to feed on dead plant biomass.</title>
        <authorList>
            <consortium name="DOE Joint Genome Institute"/>
            <person name="Aerts A."/>
            <person name="Atanasova L."/>
            <person name="Chenthamara K."/>
            <person name="Zhang J."/>
            <person name="Grujic M."/>
            <person name="Henrissat B."/>
            <person name="Kuo A."/>
            <person name="Salamov A."/>
            <person name="Lipzen A."/>
            <person name="Labutti K."/>
            <person name="Barry K."/>
            <person name="Miao Y."/>
            <person name="Rahimi M.J."/>
            <person name="Shen Q."/>
            <person name="Grigoriev I.V."/>
            <person name="Kubicek C.P."/>
            <person name="Druzhinina I.S."/>
        </authorList>
    </citation>
    <scope>NUCLEOTIDE SEQUENCE [LARGE SCALE GENOMIC DNA]</scope>
    <source>
        <strain evidence="7 8">CBS 433.97</strain>
    </source>
</reference>
<evidence type="ECO:0000313" key="7">
    <source>
        <dbReference type="EMBL" id="PTB44954.1"/>
    </source>
</evidence>
<dbReference type="PANTHER" id="PTHR48182">
    <property type="entry name" value="PROTEIN SERAC1"/>
    <property type="match status" value="1"/>
</dbReference>
<dbReference type="InterPro" id="IPR029058">
    <property type="entry name" value="AB_hydrolase_fold"/>
</dbReference>
<name>A0A2T3ZJG7_TRIA4</name>
<dbReference type="GO" id="GO:0005783">
    <property type="term" value="C:endoplasmic reticulum"/>
    <property type="evidence" value="ECO:0007669"/>
    <property type="project" value="UniProtKB-SubCell"/>
</dbReference>
<protein>
    <recommendedName>
        <fullName evidence="9">DUF676 domain-containing protein</fullName>
    </recommendedName>
</protein>
<evidence type="ECO:0000256" key="3">
    <source>
        <dbReference type="ARBA" id="ARBA00004370"/>
    </source>
</evidence>
<accession>A0A2T3ZJG7</accession>
<keyword evidence="8" id="KW-1185">Reference proteome</keyword>